<dbReference type="InterPro" id="IPR004107">
    <property type="entry name" value="Integrase_SAM-like_N"/>
</dbReference>
<gene>
    <name evidence="5" type="ORF">LEP1GSC043_0277</name>
</gene>
<proteinExistence type="predicted"/>
<evidence type="ECO:0000256" key="3">
    <source>
        <dbReference type="PROSITE-ProRule" id="PRU01248"/>
    </source>
</evidence>
<dbReference type="GO" id="GO:0003677">
    <property type="term" value="F:DNA binding"/>
    <property type="evidence" value="ECO:0007669"/>
    <property type="project" value="UniProtKB-UniRule"/>
</dbReference>
<protein>
    <submittedName>
        <fullName evidence="5">Phage integrase, N-terminal SAM domain protein</fullName>
    </submittedName>
</protein>
<evidence type="ECO:0000313" key="5">
    <source>
        <dbReference type="EMBL" id="EMY15539.1"/>
    </source>
</evidence>
<dbReference type="Proteomes" id="UP000012249">
    <property type="component" value="Unassembled WGS sequence"/>
</dbReference>
<reference evidence="5 6" key="1">
    <citation type="submission" date="2013-02" db="EMBL/GenBank/DDBJ databases">
        <authorList>
            <person name="Harkins D.M."/>
            <person name="Durkin A.S."/>
            <person name="Brinkac L.M."/>
            <person name="Haft D.H."/>
            <person name="Selengut J.D."/>
            <person name="Sanka R."/>
            <person name="DePew J."/>
            <person name="Purushe J."/>
            <person name="Haake D.A."/>
            <person name="Matsunaga J."/>
            <person name="Vinetz J.M."/>
            <person name="Sutton G.G."/>
            <person name="Nierman W.C."/>
            <person name="Fouts D.E."/>
        </authorList>
    </citation>
    <scope>NUCLEOTIDE SEQUENCE [LARGE SCALE GENOMIC DNA]</scope>
    <source>
        <strain evidence="5 6">Ecochallenge</strain>
    </source>
</reference>
<dbReference type="Gene3D" id="1.10.150.130">
    <property type="match status" value="1"/>
</dbReference>
<accession>N1UC71</accession>
<evidence type="ECO:0000313" key="6">
    <source>
        <dbReference type="Proteomes" id="UP000012249"/>
    </source>
</evidence>
<sequence length="49" mass="6018">MRFLNEERDRKISSKTIAREVVAIRQFYKFLKDEKNSIPIRPRRSKLPR</sequence>
<dbReference type="Pfam" id="PF02899">
    <property type="entry name" value="Phage_int_SAM_1"/>
    <property type="match status" value="1"/>
</dbReference>
<evidence type="ECO:0000259" key="4">
    <source>
        <dbReference type="PROSITE" id="PS51900"/>
    </source>
</evidence>
<dbReference type="PROSITE" id="PS51900">
    <property type="entry name" value="CB"/>
    <property type="match status" value="1"/>
</dbReference>
<dbReference type="AlphaFoldDB" id="N1UC71"/>
<keyword evidence="1" id="KW-0229">DNA integration</keyword>
<feature type="domain" description="Core-binding (CB)" evidence="4">
    <location>
        <begin position="1"/>
        <end position="32"/>
    </location>
</feature>
<evidence type="ECO:0000256" key="1">
    <source>
        <dbReference type="ARBA" id="ARBA00022908"/>
    </source>
</evidence>
<comment type="caution">
    <text evidence="5">The sequence shown here is derived from an EMBL/GenBank/DDBJ whole genome shotgun (WGS) entry which is preliminary data.</text>
</comment>
<evidence type="ECO:0000256" key="2">
    <source>
        <dbReference type="ARBA" id="ARBA00023125"/>
    </source>
</evidence>
<dbReference type="GO" id="GO:0015074">
    <property type="term" value="P:DNA integration"/>
    <property type="evidence" value="ECO:0007669"/>
    <property type="project" value="UniProtKB-KW"/>
</dbReference>
<name>N1UC71_9LEPT</name>
<keyword evidence="2 3" id="KW-0238">DNA-binding</keyword>
<organism evidence="5 6">
    <name type="scientific">Leptospira weilii str. Ecochallenge</name>
    <dbReference type="NCBI Taxonomy" id="1049986"/>
    <lineage>
        <taxon>Bacteria</taxon>
        <taxon>Pseudomonadati</taxon>
        <taxon>Spirochaetota</taxon>
        <taxon>Spirochaetia</taxon>
        <taxon>Leptospirales</taxon>
        <taxon>Leptospiraceae</taxon>
        <taxon>Leptospira</taxon>
    </lineage>
</organism>
<dbReference type="EMBL" id="AHMI02000077">
    <property type="protein sequence ID" value="EMY15539.1"/>
    <property type="molecule type" value="Genomic_DNA"/>
</dbReference>
<dbReference type="InterPro" id="IPR044068">
    <property type="entry name" value="CB"/>
</dbReference>
<dbReference type="InterPro" id="IPR010998">
    <property type="entry name" value="Integrase_recombinase_N"/>
</dbReference>